<feature type="coiled-coil region" evidence="8">
    <location>
        <begin position="686"/>
        <end position="713"/>
    </location>
</feature>
<evidence type="ECO:0000256" key="1">
    <source>
        <dbReference type="ARBA" id="ARBA00001195"/>
    </source>
</evidence>
<evidence type="ECO:0000259" key="10">
    <source>
        <dbReference type="PROSITE" id="PS50004"/>
    </source>
</evidence>
<dbReference type="GO" id="GO:0048015">
    <property type="term" value="P:phosphatidylinositol-mediated signaling"/>
    <property type="evidence" value="ECO:0000318"/>
    <property type="project" value="GO_Central"/>
</dbReference>
<feature type="compositionally biased region" description="Acidic residues" evidence="9">
    <location>
        <begin position="903"/>
        <end position="912"/>
    </location>
</feature>
<organism evidence="12 13">
    <name type="scientific">Klebsormidium nitens</name>
    <name type="common">Green alga</name>
    <name type="synonym">Ulothrix nitens</name>
    <dbReference type="NCBI Taxonomy" id="105231"/>
    <lineage>
        <taxon>Eukaryota</taxon>
        <taxon>Viridiplantae</taxon>
        <taxon>Streptophyta</taxon>
        <taxon>Klebsormidiophyceae</taxon>
        <taxon>Klebsormidiales</taxon>
        <taxon>Klebsormidiaceae</taxon>
        <taxon>Klebsormidium</taxon>
    </lineage>
</organism>
<dbReference type="GO" id="GO:0004435">
    <property type="term" value="F:phosphatidylinositol-4,5-bisphosphate phospholipase C activity"/>
    <property type="evidence" value="ECO:0000318"/>
    <property type="project" value="GO_Central"/>
</dbReference>
<evidence type="ECO:0000256" key="6">
    <source>
        <dbReference type="ARBA" id="ARBA00023224"/>
    </source>
</evidence>
<dbReference type="SMART" id="SM00148">
    <property type="entry name" value="PLCXc"/>
    <property type="match status" value="1"/>
</dbReference>
<evidence type="ECO:0000256" key="3">
    <source>
        <dbReference type="ARBA" id="ARBA00022801"/>
    </source>
</evidence>
<feature type="compositionally biased region" description="Basic and acidic residues" evidence="9">
    <location>
        <begin position="94"/>
        <end position="103"/>
    </location>
</feature>
<evidence type="ECO:0000259" key="11">
    <source>
        <dbReference type="PROSITE" id="PS50008"/>
    </source>
</evidence>
<proteinExistence type="predicted"/>
<keyword evidence="3 7" id="KW-0378">Hydrolase</keyword>
<evidence type="ECO:0000256" key="8">
    <source>
        <dbReference type="SAM" id="Coils"/>
    </source>
</evidence>
<dbReference type="InterPro" id="IPR035892">
    <property type="entry name" value="C2_domain_sf"/>
</dbReference>
<keyword evidence="5 7" id="KW-0443">Lipid metabolism</keyword>
<feature type="compositionally biased region" description="Basic and acidic residues" evidence="9">
    <location>
        <begin position="618"/>
        <end position="635"/>
    </location>
</feature>
<accession>A0A1Y1IMJ2</accession>
<evidence type="ECO:0000313" key="13">
    <source>
        <dbReference type="Proteomes" id="UP000054558"/>
    </source>
</evidence>
<feature type="compositionally biased region" description="Polar residues" evidence="9">
    <location>
        <begin position="817"/>
        <end position="832"/>
    </location>
</feature>
<dbReference type="Pfam" id="PF00387">
    <property type="entry name" value="PI-PLC-Y"/>
    <property type="match status" value="1"/>
</dbReference>
<feature type="region of interest" description="Disordered" evidence="9">
    <location>
        <begin position="808"/>
        <end position="865"/>
    </location>
</feature>
<comment type="catalytic activity">
    <reaction evidence="1 7">
        <text>a 1,2-diacyl-sn-glycero-3-phospho-(1D-myo-inositol-4,5-bisphosphate) + H2O = 1D-myo-inositol 1,4,5-trisphosphate + a 1,2-diacyl-sn-glycerol + H(+)</text>
        <dbReference type="Rhea" id="RHEA:33179"/>
        <dbReference type="ChEBI" id="CHEBI:15377"/>
        <dbReference type="ChEBI" id="CHEBI:15378"/>
        <dbReference type="ChEBI" id="CHEBI:17815"/>
        <dbReference type="ChEBI" id="CHEBI:58456"/>
        <dbReference type="ChEBI" id="CHEBI:203600"/>
        <dbReference type="EC" id="3.1.4.11"/>
    </reaction>
</comment>
<feature type="region of interest" description="Disordered" evidence="9">
    <location>
        <begin position="760"/>
        <end position="786"/>
    </location>
</feature>
<dbReference type="PROSITE" id="PS50008">
    <property type="entry name" value="PIPLC_Y_DOMAIN"/>
    <property type="match status" value="1"/>
</dbReference>
<dbReference type="InterPro" id="IPR000909">
    <property type="entry name" value="PLipase_C_PInositol-sp_X_dom"/>
</dbReference>
<dbReference type="PROSITE" id="PS50007">
    <property type="entry name" value="PIPLC_X_DOMAIN"/>
    <property type="match status" value="1"/>
</dbReference>
<reference evidence="12 13" key="1">
    <citation type="journal article" date="2014" name="Nat. Commun.">
        <title>Klebsormidium flaccidum genome reveals primary factors for plant terrestrial adaptation.</title>
        <authorList>
            <person name="Hori K."/>
            <person name="Maruyama F."/>
            <person name="Fujisawa T."/>
            <person name="Togashi T."/>
            <person name="Yamamoto N."/>
            <person name="Seo M."/>
            <person name="Sato S."/>
            <person name="Yamada T."/>
            <person name="Mori H."/>
            <person name="Tajima N."/>
            <person name="Moriyama T."/>
            <person name="Ikeuchi M."/>
            <person name="Watanabe M."/>
            <person name="Wada H."/>
            <person name="Kobayashi K."/>
            <person name="Saito M."/>
            <person name="Masuda T."/>
            <person name="Sasaki-Sekimoto Y."/>
            <person name="Mashiguchi K."/>
            <person name="Awai K."/>
            <person name="Shimojima M."/>
            <person name="Masuda S."/>
            <person name="Iwai M."/>
            <person name="Nobusawa T."/>
            <person name="Narise T."/>
            <person name="Kondo S."/>
            <person name="Saito H."/>
            <person name="Sato R."/>
            <person name="Murakawa M."/>
            <person name="Ihara Y."/>
            <person name="Oshima-Yamada Y."/>
            <person name="Ohtaka K."/>
            <person name="Satoh M."/>
            <person name="Sonobe K."/>
            <person name="Ishii M."/>
            <person name="Ohtani R."/>
            <person name="Kanamori-Sato M."/>
            <person name="Honoki R."/>
            <person name="Miyazaki D."/>
            <person name="Mochizuki H."/>
            <person name="Umetsu J."/>
            <person name="Higashi K."/>
            <person name="Shibata D."/>
            <person name="Kamiya Y."/>
            <person name="Sato N."/>
            <person name="Nakamura Y."/>
            <person name="Tabata S."/>
            <person name="Ida S."/>
            <person name="Kurokawa K."/>
            <person name="Ohta H."/>
        </authorList>
    </citation>
    <scope>NUCLEOTIDE SEQUENCE [LARGE SCALE GENOMIC DNA]</scope>
    <source>
        <strain evidence="12 13">NIES-2285</strain>
    </source>
</reference>
<feature type="region of interest" description="Disordered" evidence="9">
    <location>
        <begin position="1"/>
        <end position="31"/>
    </location>
</feature>
<feature type="region of interest" description="Disordered" evidence="9">
    <location>
        <begin position="68"/>
        <end position="116"/>
    </location>
</feature>
<evidence type="ECO:0000256" key="5">
    <source>
        <dbReference type="ARBA" id="ARBA00023098"/>
    </source>
</evidence>
<feature type="compositionally biased region" description="Basic and acidic residues" evidence="9">
    <location>
        <begin position="760"/>
        <end position="776"/>
    </location>
</feature>
<keyword evidence="4 7" id="KW-0442">Lipid degradation</keyword>
<feature type="compositionally biased region" description="Basic and acidic residues" evidence="9">
    <location>
        <begin position="847"/>
        <end position="856"/>
    </location>
</feature>
<dbReference type="EMBL" id="DF237720">
    <property type="protein sequence ID" value="GAQ91352.1"/>
    <property type="molecule type" value="Genomic_DNA"/>
</dbReference>
<protein>
    <recommendedName>
        <fullName evidence="2 7">Phosphoinositide phospholipase C</fullName>
        <ecNumber evidence="2 7">3.1.4.11</ecNumber>
    </recommendedName>
</protein>
<feature type="compositionally biased region" description="Low complexity" evidence="9">
    <location>
        <begin position="81"/>
        <end position="93"/>
    </location>
</feature>
<feature type="compositionally biased region" description="Basic and acidic residues" evidence="9">
    <location>
        <begin position="1"/>
        <end position="11"/>
    </location>
</feature>
<dbReference type="SMART" id="SM00149">
    <property type="entry name" value="PLCYc"/>
    <property type="match status" value="1"/>
</dbReference>
<feature type="domain" description="PI-PLC Y-box" evidence="11">
    <location>
        <begin position="963"/>
        <end position="1051"/>
    </location>
</feature>
<evidence type="ECO:0000256" key="4">
    <source>
        <dbReference type="ARBA" id="ARBA00022963"/>
    </source>
</evidence>
<dbReference type="OrthoDB" id="269822at2759"/>
<keyword evidence="6" id="KW-0807">Transducer</keyword>
<dbReference type="CDD" id="cd00275">
    <property type="entry name" value="C2_PLC_like"/>
    <property type="match status" value="1"/>
</dbReference>
<dbReference type="SUPFAM" id="SSF49562">
    <property type="entry name" value="C2 domain (Calcium/lipid-binding domain, CaLB)"/>
    <property type="match status" value="1"/>
</dbReference>
<feature type="domain" description="C2" evidence="10">
    <location>
        <begin position="1054"/>
        <end position="1181"/>
    </location>
</feature>
<dbReference type="InterPro" id="IPR001711">
    <property type="entry name" value="PLipase_C_Pinositol-sp_Y"/>
</dbReference>
<dbReference type="SUPFAM" id="SSF51695">
    <property type="entry name" value="PLC-like phosphodiesterases"/>
    <property type="match status" value="1"/>
</dbReference>
<dbReference type="PROSITE" id="PS50004">
    <property type="entry name" value="C2"/>
    <property type="match status" value="1"/>
</dbReference>
<keyword evidence="8" id="KW-0175">Coiled coil</keyword>
<dbReference type="Pfam" id="PF00388">
    <property type="entry name" value="PI-PLC-X"/>
    <property type="match status" value="1"/>
</dbReference>
<dbReference type="EC" id="3.1.4.11" evidence="2 7"/>
<dbReference type="AlphaFoldDB" id="A0A1Y1IMJ2"/>
<dbReference type="Gene3D" id="3.20.20.190">
    <property type="entry name" value="Phosphatidylinositol (PI) phosphodiesterase"/>
    <property type="match status" value="2"/>
</dbReference>
<dbReference type="GO" id="GO:0016042">
    <property type="term" value="P:lipid catabolic process"/>
    <property type="evidence" value="ECO:0007669"/>
    <property type="project" value="UniProtKB-KW"/>
</dbReference>
<evidence type="ECO:0000256" key="2">
    <source>
        <dbReference type="ARBA" id="ARBA00012368"/>
    </source>
</evidence>
<sequence>MLSSEAAEKMELSTSTLPSGEGDANLDPSEFPRGFVKRERERIELCFKQECTARTPVCVSVEESQIAVEEGSQAQLSTTGLERSSSEASSLSAQEDKLAERKAAGSQEAETGGMVVESEDELEDFLAFGSPKRPELSNNKEDFSFVHLSDVPQTASPSFAQKGYLTNSKIGRATHSETPQISGLQKGLTEEKSPVESIEHLEMLKRNLGFADPQERSQTAEPAIVPYSAAEVFNQAQTPAQEAVIETKVEISDVKVEYPAAAESAPRQQKRPKSLHRSPLARVCAWSAWSACCGRVQPAGAVPPAVRALFDEVTGGEANATVEDLHVFVTTQQTGPMGEKNGGSHVHKLKKERVHLRKILTMRPERRDESVDLDAFYARLLDPNLNAAHAAARAPTQDMTRPLSHYYISSSHNTYLPGAQVGSRSTPRAIARALLAGCRVIELDLWLEFGRIVIQHTTRAFAGAASFAGCLRAVRDHAFRTSIYPVILTLENHLSPHLQKKAAQTIRAVFGNLLFVPPPDARNAREFLSPDDLKRKIIISDAPGGNAGAPRNVGQLAKLLMAIHVKSRKAPDDDNSGKGDVTMTSGGVLRSESEELYGGKKKKNGSKVEGGDLAEGASTREKRHSDGRVSRKEGSTGEIETLTPEEEFRRLSPGNIPLEEVPLGVDPRERLAAYHAAYGGRGAADEESLRKIRKELEKERARLMQEWKRRERLARKPAAKPVVPPVRKLLTSASSIGRRREAQGSGEKIELFGGEAELVKKGKGKEAEERKEETTEGGKIYSKTWPQEQRVKGGSAFAFVAAEFAPEGRTPEVAGKNVSTMETAGGSHQPSQAPAEEGSVLAPETAPESRKTEEPAGKISEIEEAPCGTWPCRTRAREVDVPRAGAPPPDAEETAGEQLLKDMEEDEAEGESAAERERERNPLAIPIPHADEPARPIEEDDLARLVYIPSLQKGFRQWKGLAMVNASEAAFMRAIAERPRFVVWYTRRNLGRVYPSGRRLDSSNFNPMLAWIHGVQMPAMNIQTPGRPLWLHFGMFSANGGTGYVLKPDVMLPPEGTPLEAVLDPLDVPPPSKVLTVQVISGAYWGRIRPTFLGSSFHVRVQVVGVPADTRKFWTGKTPASRGPCWEDARFRFPLSMPELALLCFEAHEEYKTGLEEYFVGQTVIPVWELMLGYRVVQLKTKKGEVKRHGPRLLCKFEMTDAGEDSSS</sequence>
<evidence type="ECO:0000256" key="9">
    <source>
        <dbReference type="SAM" id="MobiDB-lite"/>
    </source>
</evidence>
<dbReference type="PANTHER" id="PTHR10336:SF36">
    <property type="entry name" value="1-PHOSPHATIDYLINOSITOL 4,5-BISPHOSPHATE PHOSPHODIESTERASE BETA-4"/>
    <property type="match status" value="1"/>
</dbReference>
<evidence type="ECO:0000256" key="7">
    <source>
        <dbReference type="RuleBase" id="RU361133"/>
    </source>
</evidence>
<feature type="region of interest" description="Disordered" evidence="9">
    <location>
        <begin position="903"/>
        <end position="936"/>
    </location>
</feature>
<gene>
    <name evidence="12" type="ORF">KFL_007710020</name>
</gene>
<keyword evidence="13" id="KW-1185">Reference proteome</keyword>
<feature type="region of interest" description="Disordered" evidence="9">
    <location>
        <begin position="568"/>
        <end position="646"/>
    </location>
</feature>
<dbReference type="Gene3D" id="2.60.40.150">
    <property type="entry name" value="C2 domain"/>
    <property type="match status" value="1"/>
</dbReference>
<name>A0A1Y1IMJ2_KLENI</name>
<dbReference type="STRING" id="105231.A0A1Y1IMJ2"/>
<evidence type="ECO:0000313" key="12">
    <source>
        <dbReference type="EMBL" id="GAQ91352.1"/>
    </source>
</evidence>
<dbReference type="PANTHER" id="PTHR10336">
    <property type="entry name" value="PHOSPHOINOSITIDE-SPECIFIC PHOSPHOLIPASE C FAMILY PROTEIN"/>
    <property type="match status" value="1"/>
</dbReference>
<dbReference type="PRINTS" id="PR00390">
    <property type="entry name" value="PHPHLIPASEC"/>
</dbReference>
<dbReference type="OMA" id="RHISSVI"/>
<dbReference type="InterPro" id="IPR017946">
    <property type="entry name" value="PLC-like_Pdiesterase_TIM-brl"/>
</dbReference>
<dbReference type="GO" id="GO:0051209">
    <property type="term" value="P:release of sequestered calcium ion into cytosol"/>
    <property type="evidence" value="ECO:0000318"/>
    <property type="project" value="GO_Central"/>
</dbReference>
<dbReference type="InterPro" id="IPR001192">
    <property type="entry name" value="PI-PLC_fam"/>
</dbReference>
<dbReference type="InterPro" id="IPR000008">
    <property type="entry name" value="C2_dom"/>
</dbReference>
<dbReference type="Proteomes" id="UP000054558">
    <property type="component" value="Unassembled WGS sequence"/>
</dbReference>